<feature type="compositionally biased region" description="Low complexity" evidence="1">
    <location>
        <begin position="69"/>
        <end position="82"/>
    </location>
</feature>
<feature type="transmembrane region" description="Helical" evidence="2">
    <location>
        <begin position="414"/>
        <end position="431"/>
    </location>
</feature>
<keyword evidence="2" id="KW-0472">Membrane</keyword>
<dbReference type="PANTHER" id="PTHR34391:SF1">
    <property type="entry name" value="UPF0658 GOLGI APPARATUS MEMBRANE PROTEIN C1952.10C-RELATED"/>
    <property type="match status" value="1"/>
</dbReference>
<feature type="transmembrane region" description="Helical" evidence="2">
    <location>
        <begin position="306"/>
        <end position="329"/>
    </location>
</feature>
<proteinExistence type="predicted"/>
<feature type="transmembrane region" description="Helical" evidence="2">
    <location>
        <begin position="388"/>
        <end position="407"/>
    </location>
</feature>
<keyword evidence="2" id="KW-1133">Transmembrane helix</keyword>
<sequence>MSVSPFPPRGPSRSAVEDTRVVQSLSTAETASYDSYPASASPARMQHTKNEPFSSAAAYRSSMSPPLPQASSSFSPSSHPVSNGAIAAAGYERAPLVKSPPPASTLVIQEPVPSPSPSPAPAVSTDASHRNGKAGDALSAKSSNKRDGTASISKSNRSSGATSWFYGGPDSFIRVPSRIAFLYILASTVEAVIVITLVAFIFARIVTQVDNLTQDLKTISVYLAVFVFGCVFQVLMSWDAVRLKNTLQLIGVLIFNLALTVTAAIEIRQVRDALNAQDRVAGGFPCPDDPNRLCRAQSLFPSVERYLIAVTAVCFLFEFLLAFLTFKLWKEFGWVIYQKIGADLRVRSMFFWYQLFVVFLKFTFFFGVGFTVIYLILVAETMDWEYGVTIAAVPIAIVALFAAGFAARREWTSLMVLSLLLMVAGLTYFVYKVTQVWLPGTRDEYTYVHTTITFISGFAIASLGLTLLNGCVCLFNFNQGLKPAHDAIGTFGGVHRQRKSRAGASGAATATGNGDAEAGVLDLDDANEMEAEKYEHAWTPHGADPRRGSRTMQGPVYGSSPGEMVFADRRTSGVQPYGLHSPTRPIPGSTPVYAPQPMVPAALQSGSPSHSPHPPSQQFYAQHQQQPMPDPNAAFLDAHQPRPTASRVSLD</sequence>
<evidence type="ECO:0000313" key="3">
    <source>
        <dbReference type="EMBL" id="KIS71557.1"/>
    </source>
</evidence>
<dbReference type="Proteomes" id="UP000000561">
    <property type="component" value="Chromosome 1"/>
</dbReference>
<dbReference type="InParanoid" id="A0A0D1CEY7"/>
<feature type="compositionally biased region" description="Low complexity" evidence="1">
    <location>
        <begin position="31"/>
        <end position="43"/>
    </location>
</feature>
<feature type="region of interest" description="Disordered" evidence="1">
    <location>
        <begin position="1"/>
        <end position="82"/>
    </location>
</feature>
<dbReference type="eggNOG" id="ENOG502RXYE">
    <property type="taxonomic scope" value="Eukaryota"/>
</dbReference>
<evidence type="ECO:0000256" key="1">
    <source>
        <dbReference type="SAM" id="MobiDB-lite"/>
    </source>
</evidence>
<reference evidence="3 4" key="1">
    <citation type="journal article" date="2006" name="Nature">
        <title>Insights from the genome of the biotrophic fungal plant pathogen Ustilago maydis.</title>
        <authorList>
            <person name="Kamper J."/>
            <person name="Kahmann R."/>
            <person name="Bolker M."/>
            <person name="Ma L.J."/>
            <person name="Brefort T."/>
            <person name="Saville B.J."/>
            <person name="Banuett F."/>
            <person name="Kronstad J.W."/>
            <person name="Gold S.E."/>
            <person name="Muller O."/>
            <person name="Perlin M.H."/>
            <person name="Wosten H.A."/>
            <person name="de Vries R."/>
            <person name="Ruiz-Herrera J."/>
            <person name="Reynaga-Pena C.G."/>
            <person name="Snetselaar K."/>
            <person name="McCann M."/>
            <person name="Perez-Martin J."/>
            <person name="Feldbrugge M."/>
            <person name="Basse C.W."/>
            <person name="Steinberg G."/>
            <person name="Ibeas J.I."/>
            <person name="Holloman W."/>
            <person name="Guzman P."/>
            <person name="Farman M."/>
            <person name="Stajich J.E."/>
            <person name="Sentandreu R."/>
            <person name="Gonzalez-Prieto J.M."/>
            <person name="Kennell J.C."/>
            <person name="Molina L."/>
            <person name="Schirawski J."/>
            <person name="Mendoza-Mendoza A."/>
            <person name="Greilinger D."/>
            <person name="Munch K."/>
            <person name="Rossel N."/>
            <person name="Scherer M."/>
            <person name="Vranes M."/>
            <person name="Ladendorf O."/>
            <person name="Vincon V."/>
            <person name="Fuchs U."/>
            <person name="Sandrock B."/>
            <person name="Meng S."/>
            <person name="Ho E.C."/>
            <person name="Cahill M.J."/>
            <person name="Boyce K.J."/>
            <person name="Klose J."/>
            <person name="Klosterman S.J."/>
            <person name="Deelstra H.J."/>
            <person name="Ortiz-Castellanos L."/>
            <person name="Li W."/>
            <person name="Sanchez-Alonso P."/>
            <person name="Schreier P.H."/>
            <person name="Hauser-Hahn I."/>
            <person name="Vaupel M."/>
            <person name="Koopmann E."/>
            <person name="Friedrich G."/>
            <person name="Voss H."/>
            <person name="Schluter T."/>
            <person name="Margolis J."/>
            <person name="Platt D."/>
            <person name="Swimmer C."/>
            <person name="Gnirke A."/>
            <person name="Chen F."/>
            <person name="Vysotskaia V."/>
            <person name="Mannhaupt G."/>
            <person name="Guldener U."/>
            <person name="Munsterkotter M."/>
            <person name="Haase D."/>
            <person name="Oesterheld M."/>
            <person name="Mewes H.W."/>
            <person name="Mauceli E.W."/>
            <person name="DeCaprio D."/>
            <person name="Wade C.M."/>
            <person name="Butler J."/>
            <person name="Young S."/>
            <person name="Jaffe D.B."/>
            <person name="Calvo S."/>
            <person name="Nusbaum C."/>
            <person name="Galagan J."/>
            <person name="Birren B.W."/>
        </authorList>
    </citation>
    <scope>NUCLEOTIDE SEQUENCE [LARGE SCALE GENOMIC DNA]</scope>
    <source>
        <strain evidence="4">DSM 14603 / FGSC 9021 / UM521</strain>
    </source>
</reference>
<feature type="compositionally biased region" description="Pro residues" evidence="1">
    <location>
        <begin position="1"/>
        <end position="10"/>
    </location>
</feature>
<evidence type="ECO:0000256" key="2">
    <source>
        <dbReference type="SAM" id="Phobius"/>
    </source>
</evidence>
<accession>A0A0D1CEY7</accession>
<feature type="transmembrane region" description="Helical" evidence="2">
    <location>
        <begin position="181"/>
        <end position="207"/>
    </location>
</feature>
<gene>
    <name evidence="3" type="ORF">UMAG_00003</name>
</gene>
<dbReference type="PANTHER" id="PTHR34391">
    <property type="entry name" value="UPF0658 GOLGI APPARATUS MEMBRANE PROTEIN C1952.10C-RELATED"/>
    <property type="match status" value="1"/>
</dbReference>
<dbReference type="OrthoDB" id="2448307at2759"/>
<dbReference type="VEuPathDB" id="FungiDB:UMAG_00003"/>
<keyword evidence="2" id="KW-0812">Transmembrane</keyword>
<feature type="transmembrane region" description="Helical" evidence="2">
    <location>
        <begin position="350"/>
        <end position="376"/>
    </location>
</feature>
<dbReference type="GeneID" id="23561425"/>
<dbReference type="AlphaFoldDB" id="A0A0D1CEY7"/>
<dbReference type="InterPro" id="IPR040410">
    <property type="entry name" value="UPF0658_Golgi"/>
</dbReference>
<feature type="region of interest" description="Disordered" evidence="1">
    <location>
        <begin position="102"/>
        <end position="158"/>
    </location>
</feature>
<dbReference type="EMBL" id="CM003140">
    <property type="protein sequence ID" value="KIS71557.1"/>
    <property type="molecule type" value="Genomic_DNA"/>
</dbReference>
<feature type="compositionally biased region" description="Polar residues" evidence="1">
    <location>
        <begin position="617"/>
        <end position="627"/>
    </location>
</feature>
<dbReference type="KEGG" id="uma:UMAG_00003"/>
<feature type="transmembrane region" description="Helical" evidence="2">
    <location>
        <begin position="219"/>
        <end position="238"/>
    </location>
</feature>
<organism evidence="3 4">
    <name type="scientific">Mycosarcoma maydis</name>
    <name type="common">Corn smut fungus</name>
    <name type="synonym">Ustilago maydis</name>
    <dbReference type="NCBI Taxonomy" id="5270"/>
    <lineage>
        <taxon>Eukaryota</taxon>
        <taxon>Fungi</taxon>
        <taxon>Dikarya</taxon>
        <taxon>Basidiomycota</taxon>
        <taxon>Ustilaginomycotina</taxon>
        <taxon>Ustilaginomycetes</taxon>
        <taxon>Ustilaginales</taxon>
        <taxon>Ustilaginaceae</taxon>
        <taxon>Mycosarcoma</taxon>
    </lineage>
</organism>
<protein>
    <submittedName>
        <fullName evidence="3">Uncharacterized protein</fullName>
    </submittedName>
</protein>
<feature type="transmembrane region" description="Helical" evidence="2">
    <location>
        <begin position="451"/>
        <end position="475"/>
    </location>
</feature>
<dbReference type="RefSeq" id="XP_011385991.1">
    <property type="nucleotide sequence ID" value="XM_011387689.1"/>
</dbReference>
<name>A0A0D1CEY7_MYCMD</name>
<feature type="region of interest" description="Disordered" evidence="1">
    <location>
        <begin position="539"/>
        <end position="560"/>
    </location>
</feature>
<dbReference type="OMA" id="FFWYQLF"/>
<keyword evidence="4" id="KW-1185">Reference proteome</keyword>
<evidence type="ECO:0000313" key="4">
    <source>
        <dbReference type="Proteomes" id="UP000000561"/>
    </source>
</evidence>
<feature type="region of interest" description="Disordered" evidence="1">
    <location>
        <begin position="592"/>
        <end position="651"/>
    </location>
</feature>
<feature type="transmembrane region" description="Helical" evidence="2">
    <location>
        <begin position="245"/>
        <end position="265"/>
    </location>
</feature>
<feature type="compositionally biased region" description="Polar residues" evidence="1">
    <location>
        <begin position="21"/>
        <end position="30"/>
    </location>
</feature>